<evidence type="ECO:0000313" key="3">
    <source>
        <dbReference type="EMBL" id="MYN01596.1"/>
    </source>
</evidence>
<keyword evidence="1" id="KW-0472">Membrane</keyword>
<keyword evidence="1" id="KW-0812">Transmembrane</keyword>
<dbReference type="EMBL" id="WWCJ01000003">
    <property type="protein sequence ID" value="MYN01596.1"/>
    <property type="molecule type" value="Genomic_DNA"/>
</dbReference>
<evidence type="ECO:0000313" key="4">
    <source>
        <dbReference type="Proteomes" id="UP000448575"/>
    </source>
</evidence>
<dbReference type="Pfam" id="PF04536">
    <property type="entry name" value="TPM_phosphatase"/>
    <property type="match status" value="1"/>
</dbReference>
<protein>
    <submittedName>
        <fullName evidence="3">YgcG family protein</fullName>
    </submittedName>
</protein>
<proteinExistence type="predicted"/>
<evidence type="ECO:0000259" key="2">
    <source>
        <dbReference type="Pfam" id="PF04536"/>
    </source>
</evidence>
<sequence length="331" mass="33068">MARRSGGLAEHARRWPLGSPWLRIALGLALVVLLVLGVAGASAYAADAGFVAVPAKAARVTDQAGMLTAQQRSSLEAVLADYERKSGSQIAVLLLPSTAPEAIEQYSIRVADAWKLGRRGVDDGVLLVVAKDNPSSLRRLRIEAGRGVQGTLTDAQSKRVLQDVIAPHFRQNDFYGGLAAGVSAIATLLDKERLPAPAGGTPGVQGGVAGMADAAGAGAIPGAAGGARDAGAARDGADGASGWSLGWALPLLLFGVFVLLPMLRGGRRRGLRRGGWGSDATGVLLGAALGNALSAASRGGSGGSWGGGDFGGGGFGGGGGTFDGGGASGDW</sequence>
<dbReference type="PANTHER" id="PTHR30373:SF2">
    <property type="entry name" value="UPF0603 PROTEIN YGCG"/>
    <property type="match status" value="1"/>
</dbReference>
<name>A0A6N9HDR9_9BURK</name>
<feature type="transmembrane region" description="Helical" evidence="1">
    <location>
        <begin position="243"/>
        <end position="263"/>
    </location>
</feature>
<reference evidence="3 4" key="1">
    <citation type="submission" date="2019-12" db="EMBL/GenBank/DDBJ databases">
        <title>Novel species isolated from a subtropical stream in China.</title>
        <authorList>
            <person name="Lu H."/>
        </authorList>
    </citation>
    <scope>NUCLEOTIDE SEQUENCE [LARGE SCALE GENOMIC DNA]</scope>
    <source>
        <strain evidence="3 4">DS3</strain>
    </source>
</reference>
<evidence type="ECO:0000256" key="1">
    <source>
        <dbReference type="SAM" id="Phobius"/>
    </source>
</evidence>
<keyword evidence="4" id="KW-1185">Reference proteome</keyword>
<dbReference type="Gene3D" id="3.10.310.50">
    <property type="match status" value="1"/>
</dbReference>
<comment type="caution">
    <text evidence="3">The sequence shown here is derived from an EMBL/GenBank/DDBJ whole genome shotgun (WGS) entry which is preliminary data.</text>
</comment>
<dbReference type="Proteomes" id="UP000448575">
    <property type="component" value="Unassembled WGS sequence"/>
</dbReference>
<accession>A0A6N9HDR9</accession>
<dbReference type="AlphaFoldDB" id="A0A6N9HDR9"/>
<keyword evidence="1" id="KW-1133">Transmembrane helix</keyword>
<dbReference type="InterPro" id="IPR007621">
    <property type="entry name" value="TPM_dom"/>
</dbReference>
<dbReference type="PANTHER" id="PTHR30373">
    <property type="entry name" value="UPF0603 PROTEIN YGCG"/>
    <property type="match status" value="1"/>
</dbReference>
<feature type="domain" description="TPM" evidence="2">
    <location>
        <begin position="60"/>
        <end position="187"/>
    </location>
</feature>
<organism evidence="3 4">
    <name type="scientific">Pseudoduganella guangdongensis</name>
    <dbReference type="NCBI Taxonomy" id="2692179"/>
    <lineage>
        <taxon>Bacteria</taxon>
        <taxon>Pseudomonadati</taxon>
        <taxon>Pseudomonadota</taxon>
        <taxon>Betaproteobacteria</taxon>
        <taxon>Burkholderiales</taxon>
        <taxon>Oxalobacteraceae</taxon>
        <taxon>Telluria group</taxon>
        <taxon>Pseudoduganella</taxon>
    </lineage>
</organism>
<gene>
    <name evidence="3" type="ORF">GTP41_05740</name>
</gene>